<evidence type="ECO:0000259" key="4">
    <source>
        <dbReference type="Pfam" id="PF25917"/>
    </source>
</evidence>
<evidence type="ECO:0000256" key="1">
    <source>
        <dbReference type="ARBA" id="ARBA00009477"/>
    </source>
</evidence>
<feature type="compositionally biased region" description="Polar residues" evidence="3">
    <location>
        <begin position="257"/>
        <end position="276"/>
    </location>
</feature>
<organism evidence="5 6">
    <name type="scientific">Paenibacillus lutimineralis</name>
    <dbReference type="NCBI Taxonomy" id="2707005"/>
    <lineage>
        <taxon>Bacteria</taxon>
        <taxon>Bacillati</taxon>
        <taxon>Bacillota</taxon>
        <taxon>Bacilli</taxon>
        <taxon>Bacillales</taxon>
        <taxon>Paenibacillaceae</taxon>
        <taxon>Paenibacillus</taxon>
    </lineage>
</organism>
<evidence type="ECO:0000313" key="5">
    <source>
        <dbReference type="EMBL" id="AZS16226.1"/>
    </source>
</evidence>
<gene>
    <name evidence="5" type="ORF">EI981_18425</name>
</gene>
<dbReference type="InterPro" id="IPR006143">
    <property type="entry name" value="RND_pump_MFP"/>
</dbReference>
<dbReference type="NCBIfam" id="TIGR01730">
    <property type="entry name" value="RND_mfp"/>
    <property type="match status" value="1"/>
</dbReference>
<dbReference type="AlphaFoldDB" id="A0A3S9V130"/>
<comment type="similarity">
    <text evidence="1">Belongs to the membrane fusion protein (MFP) (TC 8.A.1) family.</text>
</comment>
<dbReference type="Gene3D" id="2.40.50.100">
    <property type="match status" value="2"/>
</dbReference>
<name>A0A3S9V130_9BACL</name>
<accession>A0A3S9V130</accession>
<evidence type="ECO:0000256" key="2">
    <source>
        <dbReference type="SAM" id="Coils"/>
    </source>
</evidence>
<dbReference type="SUPFAM" id="SSF111369">
    <property type="entry name" value="HlyD-like secretion proteins"/>
    <property type="match status" value="1"/>
</dbReference>
<dbReference type="PANTHER" id="PTHR30469">
    <property type="entry name" value="MULTIDRUG RESISTANCE PROTEIN MDTA"/>
    <property type="match status" value="1"/>
</dbReference>
<feature type="domain" description="Multidrug resistance protein MdtA-like barrel-sandwich hybrid" evidence="4">
    <location>
        <begin position="76"/>
        <end position="203"/>
    </location>
</feature>
<feature type="coiled-coil region" evidence="2">
    <location>
        <begin position="105"/>
        <end position="132"/>
    </location>
</feature>
<dbReference type="Proteomes" id="UP000270678">
    <property type="component" value="Chromosome"/>
</dbReference>
<dbReference type="EMBL" id="CP034346">
    <property type="protein sequence ID" value="AZS16226.1"/>
    <property type="molecule type" value="Genomic_DNA"/>
</dbReference>
<dbReference type="Pfam" id="PF25917">
    <property type="entry name" value="BSH_RND"/>
    <property type="match status" value="1"/>
</dbReference>
<dbReference type="InterPro" id="IPR058625">
    <property type="entry name" value="MdtA-like_BSH"/>
</dbReference>
<sequence length="387" mass="42407">MQMQFHNEKKAAKRNRVIAVIFGVFMSVLLLLTLLSNTLQTMGLPKVTTDRAVMKALSNSIEGNGEIVPRRMKELSSDSGGRVAALHVHDNDTVKKGQVLITFDSTEAEQLLLDAEDQLKKQNLNRDLLKEQFVLAQRSGDEEEIRKAKRDLEIDQVDRDMAQRKNESMKRDIARKRTITAPFDGKVEDIKIEEGENASPGQLLLSLVNSKEGFQFTFETNAAAAALLLIGDKVDIEIKGNKTQRLKGSIADIQSGPPGNSGDQESSPGGETVGNGTLTQASIKVDVSGGNLQGGEQASVKIVKQVKEQGLVIRKDLLKKDGQGSYLFIVHANRSPLGNTYTAQKVYVQTGEENEDETIILDGLSANEDIIVESSDPLQDGNRIRLN</sequence>
<evidence type="ECO:0000256" key="3">
    <source>
        <dbReference type="SAM" id="MobiDB-lite"/>
    </source>
</evidence>
<feature type="region of interest" description="Disordered" evidence="3">
    <location>
        <begin position="248"/>
        <end position="276"/>
    </location>
</feature>
<dbReference type="Gene3D" id="2.40.420.20">
    <property type="match status" value="1"/>
</dbReference>
<dbReference type="GO" id="GO:1990281">
    <property type="term" value="C:efflux pump complex"/>
    <property type="evidence" value="ECO:0007669"/>
    <property type="project" value="TreeGrafter"/>
</dbReference>
<proteinExistence type="inferred from homology"/>
<dbReference type="GO" id="GO:0015562">
    <property type="term" value="F:efflux transmembrane transporter activity"/>
    <property type="evidence" value="ECO:0007669"/>
    <property type="project" value="TreeGrafter"/>
</dbReference>
<dbReference type="RefSeq" id="WP_127000624.1">
    <property type="nucleotide sequence ID" value="NZ_CP034346.1"/>
</dbReference>
<dbReference type="KEGG" id="plut:EI981_18425"/>
<dbReference type="PANTHER" id="PTHR30469:SF33">
    <property type="entry name" value="SLR1207 PROTEIN"/>
    <property type="match status" value="1"/>
</dbReference>
<reference evidence="6" key="1">
    <citation type="submission" date="2018-12" db="EMBL/GenBank/DDBJ databases">
        <title>Complete genome sequence of Paenibacillus sp. MBLB1234.</title>
        <authorList>
            <person name="Nam Y.-D."/>
            <person name="Kang J."/>
            <person name="Chung W.-H."/>
            <person name="Park Y.S."/>
        </authorList>
    </citation>
    <scope>NUCLEOTIDE SEQUENCE [LARGE SCALE GENOMIC DNA]</scope>
    <source>
        <strain evidence="6">MBLB1234</strain>
    </source>
</reference>
<keyword evidence="2" id="KW-0175">Coiled coil</keyword>
<keyword evidence="6" id="KW-1185">Reference proteome</keyword>
<protein>
    <submittedName>
        <fullName evidence="5">Efflux RND transporter periplasmic adaptor subunit</fullName>
    </submittedName>
</protein>
<evidence type="ECO:0000313" key="6">
    <source>
        <dbReference type="Proteomes" id="UP000270678"/>
    </source>
</evidence>
<dbReference type="OrthoDB" id="2549748at2"/>